<accession>A0A6C0BMV4</accession>
<evidence type="ECO:0000313" key="2">
    <source>
        <dbReference type="EMBL" id="QHS93360.1"/>
    </source>
</evidence>
<proteinExistence type="predicted"/>
<keyword evidence="1" id="KW-0472">Membrane</keyword>
<dbReference type="EMBL" id="MN739202">
    <property type="protein sequence ID" value="QHS93360.1"/>
    <property type="molecule type" value="Genomic_DNA"/>
</dbReference>
<feature type="transmembrane region" description="Helical" evidence="1">
    <location>
        <begin position="21"/>
        <end position="42"/>
    </location>
</feature>
<name>A0A6C0BMV4_9ZZZZ</name>
<evidence type="ECO:0000256" key="1">
    <source>
        <dbReference type="SAM" id="Phobius"/>
    </source>
</evidence>
<protein>
    <submittedName>
        <fullName evidence="2">Uncharacterized protein</fullName>
    </submittedName>
</protein>
<reference evidence="2" key="1">
    <citation type="journal article" date="2020" name="Nature">
        <title>Giant virus diversity and host interactions through global metagenomics.</title>
        <authorList>
            <person name="Schulz F."/>
            <person name="Roux S."/>
            <person name="Paez-Espino D."/>
            <person name="Jungbluth S."/>
            <person name="Walsh D.A."/>
            <person name="Denef V.J."/>
            <person name="McMahon K.D."/>
            <person name="Konstantinidis K.T."/>
            <person name="Eloe-Fadrosh E.A."/>
            <person name="Kyrpides N.C."/>
            <person name="Woyke T."/>
        </authorList>
    </citation>
    <scope>NUCLEOTIDE SEQUENCE</scope>
    <source>
        <strain evidence="2">GVMAG-M-3300017989-17</strain>
    </source>
</reference>
<keyword evidence="1" id="KW-0812">Transmembrane</keyword>
<keyword evidence="1" id="KW-1133">Transmembrane helix</keyword>
<feature type="transmembrane region" description="Helical" evidence="1">
    <location>
        <begin position="66"/>
        <end position="84"/>
    </location>
</feature>
<organism evidence="2">
    <name type="scientific">viral metagenome</name>
    <dbReference type="NCBI Taxonomy" id="1070528"/>
    <lineage>
        <taxon>unclassified sequences</taxon>
        <taxon>metagenomes</taxon>
        <taxon>organismal metagenomes</taxon>
    </lineage>
</organism>
<dbReference type="AlphaFoldDB" id="A0A6C0BMV4"/>
<sequence>MKFKDREAATFAAQASPAQRFLKSYWLTGLVTSVAVFLLLYITNPMFVQERDREKYATTTPSLKRVSAWAILAGLLAALGPLLYQKVLTPQ</sequence>